<feature type="domain" description="RING-type" evidence="12">
    <location>
        <begin position="247"/>
        <end position="294"/>
    </location>
</feature>
<keyword evidence="10" id="KW-0175">Coiled coil</keyword>
<feature type="region of interest" description="Disordered" evidence="11">
    <location>
        <begin position="446"/>
        <end position="473"/>
    </location>
</feature>
<dbReference type="GO" id="GO:0016567">
    <property type="term" value="P:protein ubiquitination"/>
    <property type="evidence" value="ECO:0007669"/>
    <property type="project" value="InterPro"/>
</dbReference>
<dbReference type="Proteomes" id="UP001202328">
    <property type="component" value="Unassembled WGS sequence"/>
</dbReference>
<dbReference type="PANTHER" id="PTHR16047:SF7">
    <property type="entry name" value="E3 UBIQUITIN-PROTEIN LIGASE RFWD3"/>
    <property type="match status" value="1"/>
</dbReference>
<dbReference type="Gene3D" id="3.30.40.10">
    <property type="entry name" value="Zinc/RING finger domain, C3HC4 (zinc finger)"/>
    <property type="match status" value="1"/>
</dbReference>
<feature type="compositionally biased region" description="Low complexity" evidence="11">
    <location>
        <begin position="112"/>
        <end position="144"/>
    </location>
</feature>
<evidence type="ECO:0000259" key="12">
    <source>
        <dbReference type="PROSITE" id="PS50089"/>
    </source>
</evidence>
<dbReference type="GO" id="GO:0008270">
    <property type="term" value="F:zinc ion binding"/>
    <property type="evidence" value="ECO:0007669"/>
    <property type="project" value="UniProtKB-KW"/>
</dbReference>
<dbReference type="GO" id="GO:0006366">
    <property type="term" value="P:transcription by RNA polymerase II"/>
    <property type="evidence" value="ECO:0007669"/>
    <property type="project" value="InterPro"/>
</dbReference>
<feature type="compositionally biased region" description="Low complexity" evidence="11">
    <location>
        <begin position="220"/>
        <end position="231"/>
    </location>
</feature>
<accession>A0AAD4SUM4</accession>
<dbReference type="GO" id="GO:0005634">
    <property type="term" value="C:nucleus"/>
    <property type="evidence" value="ECO:0007669"/>
    <property type="project" value="UniProtKB-SubCell"/>
</dbReference>
<evidence type="ECO:0000256" key="4">
    <source>
        <dbReference type="ARBA" id="ARBA00022737"/>
    </source>
</evidence>
<evidence type="ECO:0000256" key="6">
    <source>
        <dbReference type="ARBA" id="ARBA00023125"/>
    </source>
</evidence>
<dbReference type="InterPro" id="IPR000684">
    <property type="entry name" value="RNA_pol_II_repeat_euk"/>
</dbReference>
<evidence type="ECO:0000256" key="11">
    <source>
        <dbReference type="SAM" id="MobiDB-lite"/>
    </source>
</evidence>
<dbReference type="AlphaFoldDB" id="A0AAD4SUM4"/>
<reference evidence="13" key="1">
    <citation type="submission" date="2022-04" db="EMBL/GenBank/DDBJ databases">
        <title>A functionally conserved STORR gene fusion in Papaver species that diverged 16.8 million years ago.</title>
        <authorList>
            <person name="Catania T."/>
        </authorList>
    </citation>
    <scope>NUCLEOTIDE SEQUENCE</scope>
    <source>
        <strain evidence="13">S-188037</strain>
    </source>
</reference>
<evidence type="ECO:0000313" key="13">
    <source>
        <dbReference type="EMBL" id="KAI3923009.1"/>
    </source>
</evidence>
<dbReference type="InterPro" id="IPR013083">
    <property type="entry name" value="Znf_RING/FYVE/PHD"/>
</dbReference>
<keyword evidence="4" id="KW-0677">Repeat</keyword>
<keyword evidence="3" id="KW-0479">Metal-binding</keyword>
<feature type="compositionally biased region" description="Polar residues" evidence="11">
    <location>
        <begin position="43"/>
        <end position="64"/>
    </location>
</feature>
<dbReference type="GO" id="GO:0004842">
    <property type="term" value="F:ubiquitin-protein transferase activity"/>
    <property type="evidence" value="ECO:0007669"/>
    <property type="project" value="InterPro"/>
</dbReference>
<name>A0AAD4SUM4_9MAGN</name>
<feature type="compositionally biased region" description="Low complexity" evidence="11">
    <location>
        <begin position="162"/>
        <end position="179"/>
    </location>
</feature>
<evidence type="ECO:0000256" key="7">
    <source>
        <dbReference type="ARBA" id="ARBA00023163"/>
    </source>
</evidence>
<dbReference type="SUPFAM" id="SSF57850">
    <property type="entry name" value="RING/U-box"/>
    <property type="match status" value="1"/>
</dbReference>
<dbReference type="PANTHER" id="PTHR16047">
    <property type="entry name" value="RFWD3 PROTEIN"/>
    <property type="match status" value="1"/>
</dbReference>
<keyword evidence="6" id="KW-0238">DNA-binding</keyword>
<feature type="compositionally biased region" description="Low complexity" evidence="11">
    <location>
        <begin position="65"/>
        <end position="105"/>
    </location>
</feature>
<evidence type="ECO:0000256" key="1">
    <source>
        <dbReference type="ARBA" id="ARBA00004123"/>
    </source>
</evidence>
<dbReference type="PROSITE" id="PS50089">
    <property type="entry name" value="ZF_RING_2"/>
    <property type="match status" value="1"/>
</dbReference>
<evidence type="ECO:0000256" key="10">
    <source>
        <dbReference type="SAM" id="Coils"/>
    </source>
</evidence>
<keyword evidence="5" id="KW-0862">Zinc</keyword>
<dbReference type="Pfam" id="PF13639">
    <property type="entry name" value="zf-RING_2"/>
    <property type="match status" value="1"/>
</dbReference>
<gene>
    <name evidence="13" type="ORF">MKW98_013543</name>
</gene>
<evidence type="ECO:0000256" key="3">
    <source>
        <dbReference type="ARBA" id="ARBA00022723"/>
    </source>
</evidence>
<evidence type="ECO:0000256" key="5">
    <source>
        <dbReference type="ARBA" id="ARBA00022833"/>
    </source>
</evidence>
<sequence>MNSLGLNLGYSSEQEEEDENPVIRDLRGDARFRDLFLTTNQDLFPSTNECDYSPGSPQLPSSSHSPVTTQFPTPTSPQSPLYSLTSPSYSPTSPSYSPTSPSYCPFTPPHSPTSAGYSPTSPSYSPTSPGYSPTSPSYSPTSPSHSPPSPLYYPFSPPRSPTSPSYSPTSPSYSPTSPSYSPSLFFEGDIGRVRRFFDAREVEELPFPSKNRIELEPEDNNNNNNSNSNSNVVRGDSSRNDEISVFCSICLNPYASQGDHQVSCLPCGHLYGASCIEGWIKHSNRHYSKCLVCNEKCLLKDVIRLNVPWLPVSSESYEPQNNLYKVQFAKFERELADICKGMISNAEGSERIEKICMRYEEDTQKMRRSFDTELTGIKEEFRKQFKELNKTIDRKSEEQSKKIGALFMMSASTIRDFQKTFEQQKHDIEAKERRIKELTMSLERRDVEIHQMKKQRKLQVPEGPEPDHHPPSE</sequence>
<dbReference type="PRINTS" id="PR01217">
    <property type="entry name" value="PRICHEXTENSN"/>
</dbReference>
<dbReference type="GO" id="GO:0003677">
    <property type="term" value="F:DNA binding"/>
    <property type="evidence" value="ECO:0007669"/>
    <property type="project" value="UniProtKB-KW"/>
</dbReference>
<feature type="coiled-coil region" evidence="10">
    <location>
        <begin position="378"/>
        <end position="441"/>
    </location>
</feature>
<evidence type="ECO:0000313" key="14">
    <source>
        <dbReference type="Proteomes" id="UP001202328"/>
    </source>
</evidence>
<feature type="region of interest" description="Disordered" evidence="11">
    <location>
        <begin position="1"/>
        <end position="22"/>
    </location>
</feature>
<proteinExistence type="predicted"/>
<keyword evidence="8" id="KW-0539">Nucleus</keyword>
<feature type="non-terminal residue" evidence="13">
    <location>
        <position position="473"/>
    </location>
</feature>
<dbReference type="InterPro" id="IPR001841">
    <property type="entry name" value="Znf_RING"/>
</dbReference>
<feature type="region of interest" description="Disordered" evidence="11">
    <location>
        <begin position="208"/>
        <end position="236"/>
    </location>
</feature>
<evidence type="ECO:0000256" key="9">
    <source>
        <dbReference type="PROSITE-ProRule" id="PRU00175"/>
    </source>
</evidence>
<dbReference type="EMBL" id="JAJJMB010008589">
    <property type="protein sequence ID" value="KAI3923009.1"/>
    <property type="molecule type" value="Genomic_DNA"/>
</dbReference>
<evidence type="ECO:0000256" key="2">
    <source>
        <dbReference type="ARBA" id="ARBA00022553"/>
    </source>
</evidence>
<feature type="compositionally biased region" description="Pro residues" evidence="11">
    <location>
        <begin position="145"/>
        <end position="161"/>
    </location>
</feature>
<dbReference type="PROSITE" id="PS00115">
    <property type="entry name" value="RNA_POL_II_REPEAT"/>
    <property type="match status" value="5"/>
</dbReference>
<keyword evidence="7" id="KW-0804">Transcription</keyword>
<feature type="region of interest" description="Disordered" evidence="11">
    <location>
        <begin position="43"/>
        <end position="179"/>
    </location>
</feature>
<dbReference type="Pfam" id="PF05001">
    <property type="entry name" value="RNA_pol_Rpb1_R"/>
    <property type="match status" value="4"/>
</dbReference>
<dbReference type="InterPro" id="IPR037381">
    <property type="entry name" value="RFWD3"/>
</dbReference>
<comment type="subcellular location">
    <subcellularLocation>
        <location evidence="1">Nucleus</location>
    </subcellularLocation>
</comment>
<dbReference type="GO" id="GO:0036297">
    <property type="term" value="P:interstrand cross-link repair"/>
    <property type="evidence" value="ECO:0007669"/>
    <property type="project" value="InterPro"/>
</dbReference>
<protein>
    <recommendedName>
        <fullName evidence="12">RING-type domain-containing protein</fullName>
    </recommendedName>
</protein>
<keyword evidence="14" id="KW-1185">Reference proteome</keyword>
<evidence type="ECO:0000256" key="8">
    <source>
        <dbReference type="ARBA" id="ARBA00023242"/>
    </source>
</evidence>
<keyword evidence="2" id="KW-0597">Phosphoprotein</keyword>
<comment type="caution">
    <text evidence="13">The sequence shown here is derived from an EMBL/GenBank/DDBJ whole genome shotgun (WGS) entry which is preliminary data.</text>
</comment>
<feature type="compositionally biased region" description="Polar residues" evidence="11">
    <location>
        <begin position="1"/>
        <end position="12"/>
    </location>
</feature>
<keyword evidence="9" id="KW-0863">Zinc-finger</keyword>
<organism evidence="13 14">
    <name type="scientific">Papaver atlanticum</name>
    <dbReference type="NCBI Taxonomy" id="357466"/>
    <lineage>
        <taxon>Eukaryota</taxon>
        <taxon>Viridiplantae</taxon>
        <taxon>Streptophyta</taxon>
        <taxon>Embryophyta</taxon>
        <taxon>Tracheophyta</taxon>
        <taxon>Spermatophyta</taxon>
        <taxon>Magnoliopsida</taxon>
        <taxon>Ranunculales</taxon>
        <taxon>Papaveraceae</taxon>
        <taxon>Papaveroideae</taxon>
        <taxon>Papaver</taxon>
    </lineage>
</organism>